<protein>
    <submittedName>
        <fullName evidence="2">Uncharacterized protein</fullName>
    </submittedName>
</protein>
<proteinExistence type="predicted"/>
<feature type="non-terminal residue" evidence="2">
    <location>
        <position position="141"/>
    </location>
</feature>
<evidence type="ECO:0000313" key="3">
    <source>
        <dbReference type="Proteomes" id="UP001432027"/>
    </source>
</evidence>
<dbReference type="AlphaFoldDB" id="A0AAV5TSU2"/>
<evidence type="ECO:0000313" key="2">
    <source>
        <dbReference type="EMBL" id="GMS97098.1"/>
    </source>
</evidence>
<gene>
    <name evidence="2" type="ORF">PENTCL1PPCAC_19273</name>
</gene>
<feature type="compositionally biased region" description="Acidic residues" evidence="1">
    <location>
        <begin position="12"/>
        <end position="22"/>
    </location>
</feature>
<dbReference type="EMBL" id="BTSX01000004">
    <property type="protein sequence ID" value="GMS97098.1"/>
    <property type="molecule type" value="Genomic_DNA"/>
</dbReference>
<comment type="caution">
    <text evidence="2">The sequence shown here is derived from an EMBL/GenBank/DDBJ whole genome shotgun (WGS) entry which is preliminary data.</text>
</comment>
<feature type="region of interest" description="Disordered" evidence="1">
    <location>
        <begin position="1"/>
        <end position="45"/>
    </location>
</feature>
<accession>A0AAV5TSU2</accession>
<sequence length="141" mass="15446">SPSAESISFDDTSMEESMEVDEERTPVSSPSTRKSVANGYTPLIRRPGANVGRNVARRSSGVGSKLMAASVITKVSTTVQYDGKQQLKTTLSVKRNSCTPRAVKNWTGRHSINTRPHKFVEYTGMTKKCVICSSFLFGKQP</sequence>
<evidence type="ECO:0000256" key="1">
    <source>
        <dbReference type="SAM" id="MobiDB-lite"/>
    </source>
</evidence>
<feature type="compositionally biased region" description="Polar residues" evidence="1">
    <location>
        <begin position="1"/>
        <end position="11"/>
    </location>
</feature>
<dbReference type="Proteomes" id="UP001432027">
    <property type="component" value="Unassembled WGS sequence"/>
</dbReference>
<feature type="non-terminal residue" evidence="2">
    <location>
        <position position="1"/>
    </location>
</feature>
<feature type="compositionally biased region" description="Polar residues" evidence="1">
    <location>
        <begin position="26"/>
        <end position="35"/>
    </location>
</feature>
<organism evidence="2 3">
    <name type="scientific">Pristionchus entomophagus</name>
    <dbReference type="NCBI Taxonomy" id="358040"/>
    <lineage>
        <taxon>Eukaryota</taxon>
        <taxon>Metazoa</taxon>
        <taxon>Ecdysozoa</taxon>
        <taxon>Nematoda</taxon>
        <taxon>Chromadorea</taxon>
        <taxon>Rhabditida</taxon>
        <taxon>Rhabditina</taxon>
        <taxon>Diplogasteromorpha</taxon>
        <taxon>Diplogasteroidea</taxon>
        <taxon>Neodiplogasteridae</taxon>
        <taxon>Pristionchus</taxon>
    </lineage>
</organism>
<keyword evidence="3" id="KW-1185">Reference proteome</keyword>
<name>A0AAV5TSU2_9BILA</name>
<reference evidence="2" key="1">
    <citation type="submission" date="2023-10" db="EMBL/GenBank/DDBJ databases">
        <title>Genome assembly of Pristionchus species.</title>
        <authorList>
            <person name="Yoshida K."/>
            <person name="Sommer R.J."/>
        </authorList>
    </citation>
    <scope>NUCLEOTIDE SEQUENCE</scope>
    <source>
        <strain evidence="2">RS0144</strain>
    </source>
</reference>